<evidence type="ECO:0000313" key="1">
    <source>
        <dbReference type="EMBL" id="HIR41330.1"/>
    </source>
</evidence>
<evidence type="ECO:0000313" key="2">
    <source>
        <dbReference type="Proteomes" id="UP000886749"/>
    </source>
</evidence>
<accession>A0A9D1AJH3</accession>
<gene>
    <name evidence="1" type="ORF">IAB36_05845</name>
</gene>
<dbReference type="EMBL" id="DVGY01000130">
    <property type="protein sequence ID" value="HIR41330.1"/>
    <property type="molecule type" value="Genomic_DNA"/>
</dbReference>
<dbReference type="Proteomes" id="UP000886749">
    <property type="component" value="Unassembled WGS sequence"/>
</dbReference>
<reference evidence="1" key="2">
    <citation type="journal article" date="2021" name="PeerJ">
        <title>Extensive microbial diversity within the chicken gut microbiome revealed by metagenomics and culture.</title>
        <authorList>
            <person name="Gilroy R."/>
            <person name="Ravi A."/>
            <person name="Getino M."/>
            <person name="Pursley I."/>
            <person name="Horton D.L."/>
            <person name="Alikhan N.F."/>
            <person name="Baker D."/>
            <person name="Gharbi K."/>
            <person name="Hall N."/>
            <person name="Watson M."/>
            <person name="Adriaenssens E.M."/>
            <person name="Foster-Nyarko E."/>
            <person name="Jarju S."/>
            <person name="Secka A."/>
            <person name="Antonio M."/>
            <person name="Oren A."/>
            <person name="Chaudhuri R.R."/>
            <person name="La Ragione R."/>
            <person name="Hildebrand F."/>
            <person name="Pallen M.J."/>
        </authorList>
    </citation>
    <scope>NUCLEOTIDE SEQUENCE</scope>
    <source>
        <strain evidence="1">CHK184-25365</strain>
    </source>
</reference>
<dbReference type="AlphaFoldDB" id="A0A9D1AJH3"/>
<comment type="caution">
    <text evidence="1">The sequence shown here is derived from an EMBL/GenBank/DDBJ whole genome shotgun (WGS) entry which is preliminary data.</text>
</comment>
<sequence>MNQRVTAQFSRTQQAQEAAELVKAHFQTSRVRLWQSNTTSAPHYTMPIPETLGGGISSGMLYTPGSFLPTESHPIQLTAEISPHRKQEWQEMMLRLGGKLM</sequence>
<reference evidence="1" key="1">
    <citation type="submission" date="2020-10" db="EMBL/GenBank/DDBJ databases">
        <authorList>
            <person name="Gilroy R."/>
        </authorList>
    </citation>
    <scope>NUCLEOTIDE SEQUENCE</scope>
    <source>
        <strain evidence="1">CHK184-25365</strain>
    </source>
</reference>
<proteinExistence type="predicted"/>
<organism evidence="1 2">
    <name type="scientific">Candidatus Egerieicola pullicola</name>
    <dbReference type="NCBI Taxonomy" id="2840775"/>
    <lineage>
        <taxon>Bacteria</taxon>
        <taxon>Bacillati</taxon>
        <taxon>Bacillota</taxon>
        <taxon>Clostridia</taxon>
        <taxon>Eubacteriales</taxon>
        <taxon>Oscillospiraceae</taxon>
        <taxon>Oscillospiraceae incertae sedis</taxon>
        <taxon>Candidatus Egerieicola</taxon>
    </lineage>
</organism>
<protein>
    <submittedName>
        <fullName evidence="1">Uncharacterized protein</fullName>
    </submittedName>
</protein>
<name>A0A9D1AJH3_9FIRM</name>